<dbReference type="Proteomes" id="UP000076727">
    <property type="component" value="Unassembled WGS sequence"/>
</dbReference>
<dbReference type="EMBL" id="KV429041">
    <property type="protein sequence ID" value="KZT72435.1"/>
    <property type="molecule type" value="Genomic_DNA"/>
</dbReference>
<name>A0A165SSP1_9APHY</name>
<evidence type="ECO:0000313" key="2">
    <source>
        <dbReference type="EMBL" id="KZT72435.1"/>
    </source>
</evidence>
<keyword evidence="3" id="KW-1185">Reference proteome</keyword>
<evidence type="ECO:0000256" key="1">
    <source>
        <dbReference type="SAM" id="MobiDB-lite"/>
    </source>
</evidence>
<feature type="region of interest" description="Disordered" evidence="1">
    <location>
        <begin position="76"/>
        <end position="109"/>
    </location>
</feature>
<accession>A0A165SSP1</accession>
<reference evidence="2 3" key="1">
    <citation type="journal article" date="2016" name="Mol. Biol. Evol.">
        <title>Comparative Genomics of Early-Diverging Mushroom-Forming Fungi Provides Insights into the Origins of Lignocellulose Decay Capabilities.</title>
        <authorList>
            <person name="Nagy L.G."/>
            <person name="Riley R."/>
            <person name="Tritt A."/>
            <person name="Adam C."/>
            <person name="Daum C."/>
            <person name="Floudas D."/>
            <person name="Sun H."/>
            <person name="Yadav J.S."/>
            <person name="Pangilinan J."/>
            <person name="Larsson K.H."/>
            <person name="Matsuura K."/>
            <person name="Barry K."/>
            <person name="Labutti K."/>
            <person name="Kuo R."/>
            <person name="Ohm R.A."/>
            <person name="Bhattacharya S.S."/>
            <person name="Shirouzu T."/>
            <person name="Yoshinaga Y."/>
            <person name="Martin F.M."/>
            <person name="Grigoriev I.V."/>
            <person name="Hibbett D.S."/>
        </authorList>
    </citation>
    <scope>NUCLEOTIDE SEQUENCE [LARGE SCALE GENOMIC DNA]</scope>
    <source>
        <strain evidence="2 3">L-15889</strain>
    </source>
</reference>
<sequence length="267" mass="29331">MSATPYKLFQTLYDKTSWTVPVLDGRNRPVPWAAFGDYSGPVHAHFVDDDADTGIFTVASLQDTGLYSIPEEADDFTGSSCVSHPSWPPENDEDAPTDDELEYEGGGRASGAAREVCHSFIFRGAQYETVRTIIRANGSHDVSEISYTDTDFESDVSSASSTSDDPDDLSDPGIDTPLLSDSGSRAPTPDPLDAVRSGAARIAARQHLEEDLDFREHEWLLQQIGCGRVEIWVTEEFVERTESGEEQRPRVFFPLPSSQRQSVCGSS</sequence>
<dbReference type="OrthoDB" id="2795484at2759"/>
<evidence type="ECO:0000313" key="3">
    <source>
        <dbReference type="Proteomes" id="UP000076727"/>
    </source>
</evidence>
<proteinExistence type="predicted"/>
<gene>
    <name evidence="2" type="ORF">DAEQUDRAFT_763141</name>
</gene>
<feature type="compositionally biased region" description="Acidic residues" evidence="1">
    <location>
        <begin position="90"/>
        <end position="103"/>
    </location>
</feature>
<organism evidence="2 3">
    <name type="scientific">Daedalea quercina L-15889</name>
    <dbReference type="NCBI Taxonomy" id="1314783"/>
    <lineage>
        <taxon>Eukaryota</taxon>
        <taxon>Fungi</taxon>
        <taxon>Dikarya</taxon>
        <taxon>Basidiomycota</taxon>
        <taxon>Agaricomycotina</taxon>
        <taxon>Agaricomycetes</taxon>
        <taxon>Polyporales</taxon>
        <taxon>Fomitopsis</taxon>
    </lineage>
</organism>
<feature type="region of interest" description="Disordered" evidence="1">
    <location>
        <begin position="152"/>
        <end position="193"/>
    </location>
</feature>
<dbReference type="AlphaFoldDB" id="A0A165SSP1"/>
<protein>
    <submittedName>
        <fullName evidence="2">Uncharacterized protein</fullName>
    </submittedName>
</protein>